<accession>A6IE07</accession>
<protein>
    <submittedName>
        <fullName evidence="1">RCG28374</fullName>
    </submittedName>
</protein>
<dbReference type="EMBL" id="CH473959">
    <property type="protein sequence ID" value="EDM15094.1"/>
    <property type="molecule type" value="Genomic_DNA"/>
</dbReference>
<gene>
    <name evidence="1" type="ORF">rCG_28374</name>
</gene>
<dbReference type="Proteomes" id="UP000234681">
    <property type="component" value="Chromosome 4"/>
</dbReference>
<reference evidence="2" key="1">
    <citation type="submission" date="2005-09" db="EMBL/GenBank/DDBJ databases">
        <authorList>
            <person name="Mural R.J."/>
            <person name="Li P.W."/>
            <person name="Adams M.D."/>
            <person name="Amanatides P.G."/>
            <person name="Baden-Tillson H."/>
            <person name="Barnstead M."/>
            <person name="Chin S.H."/>
            <person name="Dew I."/>
            <person name="Evans C.A."/>
            <person name="Ferriera S."/>
            <person name="Flanigan M."/>
            <person name="Fosler C."/>
            <person name="Glodek A."/>
            <person name="Gu Z."/>
            <person name="Holt R.A."/>
            <person name="Jennings D."/>
            <person name="Kraft C.L."/>
            <person name="Lu F."/>
            <person name="Nguyen T."/>
            <person name="Nusskern D.R."/>
            <person name="Pfannkoch C.M."/>
            <person name="Sitter C."/>
            <person name="Sutton G.G."/>
            <person name="Venter J.C."/>
            <person name="Wang Z."/>
            <person name="Woodage T."/>
            <person name="Zheng X.H."/>
            <person name="Zhong F."/>
        </authorList>
    </citation>
    <scope>NUCLEOTIDE SEQUENCE [LARGE SCALE GENOMIC DNA]</scope>
    <source>
        <strain>BN</strain>
        <strain evidence="2">Sprague-Dawley</strain>
    </source>
</reference>
<dbReference type="AlphaFoldDB" id="A6IE07"/>
<evidence type="ECO:0000313" key="2">
    <source>
        <dbReference type="Proteomes" id="UP000234681"/>
    </source>
</evidence>
<sequence>MYCPSLIYIPAFVVYPPCPSNSKSSHTSRLQRVLVHIVGPWTNIFVRICILNVIVGRKSTQIVSTQELLQALNS</sequence>
<evidence type="ECO:0000313" key="1">
    <source>
        <dbReference type="EMBL" id="EDM15094.1"/>
    </source>
</evidence>
<name>A6IE07_RAT</name>
<proteinExistence type="predicted"/>
<organism evidence="1 2">
    <name type="scientific">Rattus norvegicus</name>
    <name type="common">Rat</name>
    <dbReference type="NCBI Taxonomy" id="10116"/>
    <lineage>
        <taxon>Eukaryota</taxon>
        <taxon>Metazoa</taxon>
        <taxon>Chordata</taxon>
        <taxon>Craniata</taxon>
        <taxon>Vertebrata</taxon>
        <taxon>Euteleostomi</taxon>
        <taxon>Mammalia</taxon>
        <taxon>Eutheria</taxon>
        <taxon>Euarchontoglires</taxon>
        <taxon>Glires</taxon>
        <taxon>Rodentia</taxon>
        <taxon>Myomorpha</taxon>
        <taxon>Muroidea</taxon>
        <taxon>Muridae</taxon>
        <taxon>Murinae</taxon>
        <taxon>Rattus</taxon>
    </lineage>
</organism>